<keyword evidence="3" id="KW-1185">Reference proteome</keyword>
<evidence type="ECO:0000313" key="3">
    <source>
        <dbReference type="Proteomes" id="UP000501558"/>
    </source>
</evidence>
<name>A0AAE7CS79_9LACT</name>
<accession>A0AAE7CS79</accession>
<dbReference type="Proteomes" id="UP000501558">
    <property type="component" value="Chromosome"/>
</dbReference>
<gene>
    <name evidence="2" type="ORF">GU334_05145</name>
</gene>
<proteinExistence type="predicted"/>
<dbReference type="EMBL" id="CP047628">
    <property type="protein sequence ID" value="QIW58324.1"/>
    <property type="molecule type" value="Genomic_DNA"/>
</dbReference>
<feature type="region of interest" description="Disordered" evidence="1">
    <location>
        <begin position="20"/>
        <end position="64"/>
    </location>
</feature>
<sequence>MKTKIRETISGTEYWDSEEMKTISVPKDEKPDFDLKDDLENKEPDDLQNQDKESSDDDQDKIDLKSMTVEDLKKYAKDHDVEIPKDVKKKIDIIELLL</sequence>
<reference evidence="2 3" key="1">
    <citation type="submission" date="2019-12" db="EMBL/GenBank/DDBJ databases">
        <title>Whole genome sequences of Lactococcus raffinolactis strains isolated from sewage.</title>
        <authorList>
            <person name="Ybazeta G."/>
            <person name="Ross M."/>
            <person name="Brabant-Kirwan D."/>
            <person name="Saleh M."/>
            <person name="Dillon J.A."/>
            <person name="Splinter K."/>
            <person name="Nokhbeh R."/>
        </authorList>
    </citation>
    <scope>NUCLEOTIDE SEQUENCE [LARGE SCALE GENOMIC DNA]</scope>
    <source>
        <strain evidence="2 3">Lr_19_14</strain>
    </source>
</reference>
<dbReference type="AlphaFoldDB" id="A0AAE7CS79"/>
<organism evidence="2 3">
    <name type="scientific">Pseudolactococcus raffinolactis</name>
    <dbReference type="NCBI Taxonomy" id="1366"/>
    <lineage>
        <taxon>Bacteria</taxon>
        <taxon>Bacillati</taxon>
        <taxon>Bacillota</taxon>
        <taxon>Bacilli</taxon>
        <taxon>Lactobacillales</taxon>
        <taxon>Streptococcaceae</taxon>
        <taxon>Pseudolactococcus</taxon>
    </lineage>
</organism>
<dbReference type="RefSeq" id="WP_167841269.1">
    <property type="nucleotide sequence ID" value="NZ_CP047628.1"/>
</dbReference>
<evidence type="ECO:0000313" key="2">
    <source>
        <dbReference type="EMBL" id="QIW58324.1"/>
    </source>
</evidence>
<evidence type="ECO:0000256" key="1">
    <source>
        <dbReference type="SAM" id="MobiDB-lite"/>
    </source>
</evidence>
<feature type="compositionally biased region" description="Basic and acidic residues" evidence="1">
    <location>
        <begin position="20"/>
        <end position="53"/>
    </location>
</feature>
<evidence type="ECO:0008006" key="4">
    <source>
        <dbReference type="Google" id="ProtNLM"/>
    </source>
</evidence>
<protein>
    <recommendedName>
        <fullName evidence="4">Rho termination factor N-terminal domain-containing protein</fullName>
    </recommendedName>
</protein>